<evidence type="ECO:0000313" key="4">
    <source>
        <dbReference type="EMBL" id="SKA71304.1"/>
    </source>
</evidence>
<dbReference type="STRING" id="39495.SAMN02745111_02195"/>
<protein>
    <submittedName>
        <fullName evidence="4">L-cystine transport system substrate-binding protein</fullName>
    </submittedName>
</protein>
<dbReference type="EMBL" id="FUXZ01000015">
    <property type="protein sequence ID" value="SKA71304.1"/>
    <property type="molecule type" value="Genomic_DNA"/>
</dbReference>
<dbReference type="SMART" id="SM00062">
    <property type="entry name" value="PBPb"/>
    <property type="match status" value="1"/>
</dbReference>
<keyword evidence="1 2" id="KW-0732">Signal</keyword>
<dbReference type="RefSeq" id="WP_078767020.1">
    <property type="nucleotide sequence ID" value="NZ_FUXZ01000015.1"/>
</dbReference>
<keyword evidence="5" id="KW-1185">Reference proteome</keyword>
<dbReference type="PANTHER" id="PTHR35936">
    <property type="entry name" value="MEMBRANE-BOUND LYTIC MUREIN TRANSGLYCOSYLASE F"/>
    <property type="match status" value="1"/>
</dbReference>
<accession>A0A1T4W1Y0</accession>
<dbReference type="OrthoDB" id="9774451at2"/>
<proteinExistence type="predicted"/>
<feature type="chain" id="PRO_5039135933" evidence="2">
    <location>
        <begin position="28"/>
        <end position="283"/>
    </location>
</feature>
<evidence type="ECO:0000256" key="1">
    <source>
        <dbReference type="ARBA" id="ARBA00022729"/>
    </source>
</evidence>
<dbReference type="Pfam" id="PF00497">
    <property type="entry name" value="SBP_bac_3"/>
    <property type="match status" value="1"/>
</dbReference>
<dbReference type="Proteomes" id="UP000190814">
    <property type="component" value="Unassembled WGS sequence"/>
</dbReference>
<dbReference type="SUPFAM" id="SSF53850">
    <property type="entry name" value="Periplasmic binding protein-like II"/>
    <property type="match status" value="1"/>
</dbReference>
<name>A0A1T4W1Y0_9FIRM</name>
<reference evidence="4 5" key="1">
    <citation type="submission" date="2017-02" db="EMBL/GenBank/DDBJ databases">
        <authorList>
            <person name="Peterson S.W."/>
        </authorList>
    </citation>
    <scope>NUCLEOTIDE SEQUENCE [LARGE SCALE GENOMIC DNA]</scope>
    <source>
        <strain evidence="4 5">ATCC 35992</strain>
    </source>
</reference>
<feature type="signal peptide" evidence="2">
    <location>
        <begin position="1"/>
        <end position="27"/>
    </location>
</feature>
<sequence length="283" mass="31624">MKKNIKNISKKSIITLSLLALSATSLTGCGSKKEASAKEKKSGVTKLRVGSGINYFPYCYLDDDGNRAGYDYAFLEELDKLLDQYEFEYDSMSFDNILLSLDSDKIDLAVHEYVVTDERKEKYLFSGEYYSENITNIAVLSDNDSIKSIDDLAGKKVEAGGVTSNAYAILTKWNEEHDGEDIEVISTDSSTSEQTALNLKKGVWDAACLETHDIAKMNERFGDGKDFVKAAAQIDVNNAYIIYNKDDTKIQQDIDKAIKQLKDNGTLDKLAKKWLESSDEKSE</sequence>
<evidence type="ECO:0000313" key="5">
    <source>
        <dbReference type="Proteomes" id="UP000190814"/>
    </source>
</evidence>
<dbReference type="InterPro" id="IPR001638">
    <property type="entry name" value="Solute-binding_3/MltF_N"/>
</dbReference>
<organism evidence="4 5">
    <name type="scientific">Eubacterium uniforme</name>
    <dbReference type="NCBI Taxonomy" id="39495"/>
    <lineage>
        <taxon>Bacteria</taxon>
        <taxon>Bacillati</taxon>
        <taxon>Bacillota</taxon>
        <taxon>Clostridia</taxon>
        <taxon>Eubacteriales</taxon>
        <taxon>Eubacteriaceae</taxon>
        <taxon>Eubacterium</taxon>
    </lineage>
</organism>
<evidence type="ECO:0000256" key="2">
    <source>
        <dbReference type="SAM" id="SignalP"/>
    </source>
</evidence>
<dbReference type="PANTHER" id="PTHR35936:SF18">
    <property type="entry name" value="L-CYSTINE-BINDING PROTEIN TCYJ"/>
    <property type="match status" value="1"/>
</dbReference>
<dbReference type="Gene3D" id="3.40.190.10">
    <property type="entry name" value="Periplasmic binding protein-like II"/>
    <property type="match status" value="2"/>
</dbReference>
<feature type="domain" description="Solute-binding protein family 3/N-terminal" evidence="3">
    <location>
        <begin position="46"/>
        <end position="278"/>
    </location>
</feature>
<evidence type="ECO:0000259" key="3">
    <source>
        <dbReference type="SMART" id="SM00062"/>
    </source>
</evidence>
<dbReference type="PROSITE" id="PS51257">
    <property type="entry name" value="PROKAR_LIPOPROTEIN"/>
    <property type="match status" value="1"/>
</dbReference>
<dbReference type="AlphaFoldDB" id="A0A1T4W1Y0"/>
<gene>
    <name evidence="4" type="ORF">SAMN02745111_02195</name>
</gene>